<reference evidence="1" key="1">
    <citation type="submission" date="2013-07" db="EMBL/GenBank/DDBJ databases">
        <title>The genome of an arbuscular mycorrhizal fungus provides insights into the evolution of the oldest plant symbiosis.</title>
        <authorList>
            <consortium name="DOE Joint Genome Institute"/>
            <person name="Tisserant E."/>
            <person name="Malbreil M."/>
            <person name="Kuo A."/>
            <person name="Kohler A."/>
            <person name="Symeonidi A."/>
            <person name="Balestrini R."/>
            <person name="Charron P."/>
            <person name="Duensing N."/>
            <person name="Frei-dit-Frey N."/>
            <person name="Gianinazzi-Pearson V."/>
            <person name="Gilbert B."/>
            <person name="Handa Y."/>
            <person name="Hijri M."/>
            <person name="Kaul R."/>
            <person name="Kawaguchi M."/>
            <person name="Krajinski F."/>
            <person name="Lammers P."/>
            <person name="Lapierre D."/>
            <person name="Masclaux F.G."/>
            <person name="Murat C."/>
            <person name="Morin E."/>
            <person name="Ndikumana S."/>
            <person name="Pagni M."/>
            <person name="Petitpierre D."/>
            <person name="Requena N."/>
            <person name="Rosikiewicz P."/>
            <person name="Riley R."/>
            <person name="Saito K."/>
            <person name="San Clemente H."/>
            <person name="Shapiro H."/>
            <person name="van Tuinen D."/>
            <person name="Becard G."/>
            <person name="Bonfante P."/>
            <person name="Paszkowski U."/>
            <person name="Shachar-Hill Y."/>
            <person name="Young J.P."/>
            <person name="Sanders I.R."/>
            <person name="Henrissat B."/>
            <person name="Rensing S.A."/>
            <person name="Grigoriev I.V."/>
            <person name="Corradi N."/>
            <person name="Roux C."/>
            <person name="Martin F."/>
        </authorList>
    </citation>
    <scope>NUCLEOTIDE SEQUENCE</scope>
    <source>
        <strain evidence="1">DAOM 197198</strain>
    </source>
</reference>
<accession>U9TDW0</accession>
<gene>
    <name evidence="1" type="ORF">GLOINDRAFT_476</name>
</gene>
<sequence length="80" mass="8883">MMIIIGLTPAPSALSNALGVVYCTSIGILITKTKNQPKFAIKYFLSTRPKRPTFLVVHINRFSTIKILLDIKFSATDQKS</sequence>
<evidence type="ECO:0000313" key="1">
    <source>
        <dbReference type="EMBL" id="ESA04493.1"/>
    </source>
</evidence>
<proteinExistence type="predicted"/>
<dbReference type="AlphaFoldDB" id="U9TDW0"/>
<name>U9TDW0_RHIID</name>
<organism evidence="1">
    <name type="scientific">Rhizophagus irregularis (strain DAOM 181602 / DAOM 197198 / MUCL 43194)</name>
    <name type="common">Arbuscular mycorrhizal fungus</name>
    <name type="synonym">Glomus intraradices</name>
    <dbReference type="NCBI Taxonomy" id="747089"/>
    <lineage>
        <taxon>Eukaryota</taxon>
        <taxon>Fungi</taxon>
        <taxon>Fungi incertae sedis</taxon>
        <taxon>Mucoromycota</taxon>
        <taxon>Glomeromycotina</taxon>
        <taxon>Glomeromycetes</taxon>
        <taxon>Glomerales</taxon>
        <taxon>Glomeraceae</taxon>
        <taxon>Rhizophagus</taxon>
    </lineage>
</organism>
<protein>
    <submittedName>
        <fullName evidence="1">Uncharacterized protein</fullName>
    </submittedName>
</protein>
<dbReference type="HOGENOM" id="CLU_2590987_0_0_1"/>
<dbReference type="EMBL" id="KI294273">
    <property type="protein sequence ID" value="ESA04493.1"/>
    <property type="molecule type" value="Genomic_DNA"/>
</dbReference>